<organism evidence="3">
    <name type="scientific">Melanopsichium pennsylvanicum 4</name>
    <dbReference type="NCBI Taxonomy" id="1398559"/>
    <lineage>
        <taxon>Eukaryota</taxon>
        <taxon>Fungi</taxon>
        <taxon>Dikarya</taxon>
        <taxon>Basidiomycota</taxon>
        <taxon>Ustilaginomycotina</taxon>
        <taxon>Ustilaginomycetes</taxon>
        <taxon>Ustilaginales</taxon>
        <taxon>Ustilaginaceae</taxon>
        <taxon>Melanopsichium</taxon>
    </lineage>
</organism>
<dbReference type="Pfam" id="PF01722">
    <property type="entry name" value="BolA"/>
    <property type="match status" value="1"/>
</dbReference>
<comment type="similarity">
    <text evidence="1 2">Belongs to the BolA/IbaG family.</text>
</comment>
<sequence length="133" mass="14534">MLGILSTATRYASTRTLPRHALYTVAWTRTLTTTRALLNESATLTSTPTSEQEQTAGEQKIRQILLAKFNPSVLKVQDVSGGCGSFYAIQLSSKEFKGLSTVKAHRLVNQQLKDVIKDIHGLQVSTNATPSTK</sequence>
<proteinExistence type="inferred from homology"/>
<evidence type="ECO:0000256" key="2">
    <source>
        <dbReference type="RuleBase" id="RU003860"/>
    </source>
</evidence>
<protein>
    <submittedName>
        <fullName evidence="3">Uncharacterized protein</fullName>
    </submittedName>
</protein>
<dbReference type="PANTHER" id="PTHR46188:SF1">
    <property type="entry name" value="BOLA-LIKE PROTEIN 3"/>
    <property type="match status" value="1"/>
</dbReference>
<evidence type="ECO:0000256" key="1">
    <source>
        <dbReference type="ARBA" id="ARBA00005578"/>
    </source>
</evidence>
<reference evidence="3" key="1">
    <citation type="journal article" date="2014" name="Genome Biol. Evol.">
        <title>Gene Loss Rather Than Gene Gain Is Associated with a Host Jump from Monocots to Dicots in the Smut Fungus Melanopsichium pennsylvanicum.</title>
        <authorList>
            <person name="Sharma R."/>
            <person name="Mishra B."/>
            <person name="Runge F."/>
            <person name="Thines M."/>
        </authorList>
    </citation>
    <scope>NUCLEOTIDE SEQUENCE</scope>
    <source>
        <strain evidence="3">4</strain>
    </source>
</reference>
<dbReference type="GO" id="GO:0005759">
    <property type="term" value="C:mitochondrial matrix"/>
    <property type="evidence" value="ECO:0007669"/>
    <property type="project" value="TreeGrafter"/>
</dbReference>
<dbReference type="SUPFAM" id="SSF82657">
    <property type="entry name" value="BolA-like"/>
    <property type="match status" value="1"/>
</dbReference>
<dbReference type="Gene3D" id="3.30.300.90">
    <property type="entry name" value="BolA-like"/>
    <property type="match status" value="1"/>
</dbReference>
<dbReference type="PANTHER" id="PTHR46188">
    <property type="entry name" value="BOLA-LIKE PROTEIN 3"/>
    <property type="match status" value="1"/>
</dbReference>
<accession>A0A077RC32</accession>
<dbReference type="EMBL" id="HG529928">
    <property type="protein sequence ID" value="CDI57158.1"/>
    <property type="molecule type" value="Genomic_DNA"/>
</dbReference>
<dbReference type="InterPro" id="IPR002634">
    <property type="entry name" value="BolA"/>
</dbReference>
<dbReference type="InterPro" id="IPR052275">
    <property type="entry name" value="Mt_Fe-S_assembly_factor"/>
</dbReference>
<dbReference type="InterPro" id="IPR036065">
    <property type="entry name" value="BolA-like_sf"/>
</dbReference>
<name>A0A077RC32_9BASI</name>
<dbReference type="AlphaFoldDB" id="A0A077RC32"/>
<evidence type="ECO:0000313" key="3">
    <source>
        <dbReference type="EMBL" id="CDI57158.1"/>
    </source>
</evidence>